<keyword evidence="7" id="KW-0067">ATP-binding</keyword>
<proteinExistence type="predicted"/>
<keyword evidence="5" id="KW-0547">Nucleotide-binding</keyword>
<dbReference type="InterPro" id="IPR038318">
    <property type="entry name" value="KdpD_sf"/>
</dbReference>
<dbReference type="Gene3D" id="1.20.120.620">
    <property type="entry name" value="Backbone structure of the membrane domain of e. Coli histidine kinase receptor kdpd"/>
    <property type="match status" value="1"/>
</dbReference>
<evidence type="ECO:0000259" key="13">
    <source>
        <dbReference type="Pfam" id="PF13493"/>
    </source>
</evidence>
<dbReference type="AlphaFoldDB" id="A0A7H1N4U2"/>
<keyword evidence="9" id="KW-0902">Two-component regulatory system</keyword>
<feature type="compositionally biased region" description="Basic and acidic residues" evidence="11">
    <location>
        <begin position="167"/>
        <end position="176"/>
    </location>
</feature>
<evidence type="ECO:0000256" key="10">
    <source>
        <dbReference type="ARBA" id="ARBA00023136"/>
    </source>
</evidence>
<dbReference type="GO" id="GO:0005524">
    <property type="term" value="F:ATP binding"/>
    <property type="evidence" value="ECO:0007669"/>
    <property type="project" value="UniProtKB-KW"/>
</dbReference>
<evidence type="ECO:0000256" key="1">
    <source>
        <dbReference type="ARBA" id="ARBA00004141"/>
    </source>
</evidence>
<evidence type="ECO:0000256" key="6">
    <source>
        <dbReference type="ARBA" id="ARBA00022777"/>
    </source>
</evidence>
<dbReference type="GO" id="GO:0016301">
    <property type="term" value="F:kinase activity"/>
    <property type="evidence" value="ECO:0007669"/>
    <property type="project" value="UniProtKB-KW"/>
</dbReference>
<dbReference type="Proteomes" id="UP000516369">
    <property type="component" value="Chromosome"/>
</dbReference>
<comment type="subcellular location">
    <subcellularLocation>
        <location evidence="1">Membrane</location>
        <topology evidence="1">Multi-pass membrane protein</topology>
    </subcellularLocation>
</comment>
<dbReference type="EMBL" id="CP053923">
    <property type="protein sequence ID" value="QNT70728.1"/>
    <property type="molecule type" value="Genomic_DNA"/>
</dbReference>
<keyword evidence="6" id="KW-0418">Kinase</keyword>
<evidence type="ECO:0000256" key="11">
    <source>
        <dbReference type="SAM" id="MobiDB-lite"/>
    </source>
</evidence>
<evidence type="ECO:0000256" key="3">
    <source>
        <dbReference type="ARBA" id="ARBA00022679"/>
    </source>
</evidence>
<evidence type="ECO:0000256" key="8">
    <source>
        <dbReference type="ARBA" id="ARBA00022989"/>
    </source>
</evidence>
<accession>A0A7H1N4U2</accession>
<keyword evidence="8 12" id="KW-1133">Transmembrane helix</keyword>
<protein>
    <submittedName>
        <fullName evidence="14">DUF4118 domain-containing protein</fullName>
    </submittedName>
</protein>
<feature type="region of interest" description="Disordered" evidence="11">
    <location>
        <begin position="157"/>
        <end position="191"/>
    </location>
</feature>
<reference evidence="14 15" key="1">
    <citation type="submission" date="2020-05" db="EMBL/GenBank/DDBJ databases">
        <title>Complete closed genome sequence of Defluviicoccus vanus.</title>
        <authorList>
            <person name="Bessarab I."/>
            <person name="Arumugam K."/>
            <person name="Maszenan A.M."/>
            <person name="Seviour R.J."/>
            <person name="Williams R.B."/>
        </authorList>
    </citation>
    <scope>NUCLEOTIDE SEQUENCE [LARGE SCALE GENOMIC DNA]</scope>
    <source>
        <strain evidence="14 15">Ben 114</strain>
    </source>
</reference>
<dbReference type="GO" id="GO:0016020">
    <property type="term" value="C:membrane"/>
    <property type="evidence" value="ECO:0007669"/>
    <property type="project" value="UniProtKB-SubCell"/>
</dbReference>
<evidence type="ECO:0000256" key="12">
    <source>
        <dbReference type="SAM" id="Phobius"/>
    </source>
</evidence>
<name>A0A7H1N4U2_9PROT</name>
<evidence type="ECO:0000313" key="15">
    <source>
        <dbReference type="Proteomes" id="UP000516369"/>
    </source>
</evidence>
<dbReference type="InterPro" id="IPR025201">
    <property type="entry name" value="KdpD_TM"/>
</dbReference>
<evidence type="ECO:0000256" key="4">
    <source>
        <dbReference type="ARBA" id="ARBA00022692"/>
    </source>
</evidence>
<feature type="transmembrane region" description="Helical" evidence="12">
    <location>
        <begin position="36"/>
        <end position="54"/>
    </location>
</feature>
<dbReference type="Pfam" id="PF13493">
    <property type="entry name" value="DUF4118"/>
    <property type="match status" value="1"/>
</dbReference>
<dbReference type="KEGG" id="dvn:HQ394_17115"/>
<evidence type="ECO:0000256" key="2">
    <source>
        <dbReference type="ARBA" id="ARBA00022553"/>
    </source>
</evidence>
<evidence type="ECO:0000256" key="7">
    <source>
        <dbReference type="ARBA" id="ARBA00022840"/>
    </source>
</evidence>
<sequence length="191" mass="21032">MGIAAGPSRLRTERSVTQFFLSSPLHNLAVDDPDNIVTVLVFVGVAVFIGRLTARARADARLAGRRAQTMEDLYVFARRLTTINDLAALTDLTVGHVAAALGVEVILILPERGGTGRSRHDPCHRNDRIRRRCRGGRSMVERAKRRWLRRADDHSPFSLPAAAGGEGPRRRTRIEPGRSATAVEPRRPAVC</sequence>
<feature type="domain" description="Sensor protein KdpD transmembrane" evidence="13">
    <location>
        <begin position="17"/>
        <end position="66"/>
    </location>
</feature>
<keyword evidence="3" id="KW-0808">Transferase</keyword>
<keyword evidence="10 12" id="KW-0472">Membrane</keyword>
<gene>
    <name evidence="14" type="ORF">HQ394_17115</name>
</gene>
<evidence type="ECO:0000256" key="5">
    <source>
        <dbReference type="ARBA" id="ARBA00022741"/>
    </source>
</evidence>
<organism evidence="14 15">
    <name type="scientific">Defluviicoccus vanus</name>
    <dbReference type="NCBI Taxonomy" id="111831"/>
    <lineage>
        <taxon>Bacteria</taxon>
        <taxon>Pseudomonadati</taxon>
        <taxon>Pseudomonadota</taxon>
        <taxon>Alphaproteobacteria</taxon>
        <taxon>Rhodospirillales</taxon>
        <taxon>Rhodospirillaceae</taxon>
        <taxon>Defluviicoccus</taxon>
    </lineage>
</organism>
<keyword evidence="2" id="KW-0597">Phosphoprotein</keyword>
<evidence type="ECO:0000313" key="14">
    <source>
        <dbReference type="EMBL" id="QNT70728.1"/>
    </source>
</evidence>
<keyword evidence="15" id="KW-1185">Reference proteome</keyword>
<evidence type="ECO:0000256" key="9">
    <source>
        <dbReference type="ARBA" id="ARBA00023012"/>
    </source>
</evidence>
<keyword evidence="4 12" id="KW-0812">Transmembrane</keyword>
<dbReference type="GO" id="GO:0000160">
    <property type="term" value="P:phosphorelay signal transduction system"/>
    <property type="evidence" value="ECO:0007669"/>
    <property type="project" value="UniProtKB-KW"/>
</dbReference>